<gene>
    <name evidence="6" type="ORF">TrCOL_g1528</name>
</gene>
<organism evidence="6 7">
    <name type="scientific">Triparma columacea</name>
    <dbReference type="NCBI Taxonomy" id="722753"/>
    <lineage>
        <taxon>Eukaryota</taxon>
        <taxon>Sar</taxon>
        <taxon>Stramenopiles</taxon>
        <taxon>Ochrophyta</taxon>
        <taxon>Bolidophyceae</taxon>
        <taxon>Parmales</taxon>
        <taxon>Triparmaceae</taxon>
        <taxon>Triparma</taxon>
    </lineage>
</organism>
<evidence type="ECO:0000256" key="2">
    <source>
        <dbReference type="ARBA" id="ARBA00022679"/>
    </source>
</evidence>
<evidence type="ECO:0000256" key="3">
    <source>
        <dbReference type="ARBA" id="ARBA00022741"/>
    </source>
</evidence>
<dbReference type="EMBL" id="BRYA01000163">
    <property type="protein sequence ID" value="GMI42003.1"/>
    <property type="molecule type" value="Genomic_DNA"/>
</dbReference>
<dbReference type="Proteomes" id="UP001165065">
    <property type="component" value="Unassembled WGS sequence"/>
</dbReference>
<feature type="domain" description="ABC1 atypical kinase-like" evidence="5">
    <location>
        <begin position="232"/>
        <end position="446"/>
    </location>
</feature>
<dbReference type="InterPro" id="IPR034646">
    <property type="entry name" value="ADCK3_dom"/>
</dbReference>
<evidence type="ECO:0000313" key="7">
    <source>
        <dbReference type="Proteomes" id="UP001165065"/>
    </source>
</evidence>
<comment type="caution">
    <text evidence="6">The sequence shown here is derived from an EMBL/GenBank/DDBJ whole genome shotgun (WGS) entry which is preliminary data.</text>
</comment>
<dbReference type="OrthoDB" id="201153at2759"/>
<name>A0A9W7GD91_9STRA</name>
<dbReference type="GO" id="GO:0016740">
    <property type="term" value="F:transferase activity"/>
    <property type="evidence" value="ECO:0007669"/>
    <property type="project" value="UniProtKB-KW"/>
</dbReference>
<keyword evidence="4" id="KW-0067">ATP-binding</keyword>
<proteinExistence type="inferred from homology"/>
<dbReference type="GO" id="GO:0005524">
    <property type="term" value="F:ATP binding"/>
    <property type="evidence" value="ECO:0007669"/>
    <property type="project" value="UniProtKB-KW"/>
</dbReference>
<dbReference type="PANTHER" id="PTHR43851:SF3">
    <property type="entry name" value="COENZYME Q8"/>
    <property type="match status" value="1"/>
</dbReference>
<dbReference type="GO" id="GO:0006744">
    <property type="term" value="P:ubiquinone biosynthetic process"/>
    <property type="evidence" value="ECO:0007669"/>
    <property type="project" value="TreeGrafter"/>
</dbReference>
<dbReference type="InterPro" id="IPR051409">
    <property type="entry name" value="Atypical_kinase_ADCK"/>
</dbReference>
<evidence type="ECO:0000256" key="4">
    <source>
        <dbReference type="ARBA" id="ARBA00022840"/>
    </source>
</evidence>
<evidence type="ECO:0000256" key="1">
    <source>
        <dbReference type="ARBA" id="ARBA00009670"/>
    </source>
</evidence>
<dbReference type="InterPro" id="IPR004147">
    <property type="entry name" value="ABC1_dom"/>
</dbReference>
<dbReference type="AlphaFoldDB" id="A0A9W7GD91"/>
<dbReference type="InterPro" id="IPR011009">
    <property type="entry name" value="Kinase-like_dom_sf"/>
</dbReference>
<dbReference type="Pfam" id="PF03109">
    <property type="entry name" value="ABC1"/>
    <property type="match status" value="1"/>
</dbReference>
<keyword evidence="3" id="KW-0547">Nucleotide-binding</keyword>
<protein>
    <recommendedName>
        <fullName evidence="5">ABC1 atypical kinase-like domain-containing protein</fullName>
    </recommendedName>
</protein>
<keyword evidence="2" id="KW-0808">Transferase</keyword>
<evidence type="ECO:0000313" key="6">
    <source>
        <dbReference type="EMBL" id="GMI42003.1"/>
    </source>
</evidence>
<accession>A0A9W7GD91</accession>
<keyword evidence="7" id="KW-1185">Reference proteome</keyword>
<dbReference type="PANTHER" id="PTHR43851">
    <property type="match status" value="1"/>
</dbReference>
<evidence type="ECO:0000259" key="5">
    <source>
        <dbReference type="Pfam" id="PF03109"/>
    </source>
</evidence>
<dbReference type="CDD" id="cd13970">
    <property type="entry name" value="ABC1_ADCK3"/>
    <property type="match status" value="1"/>
</dbReference>
<sequence length="555" mass="61245">MSLLQIFPGLSKVMRHGGTHLTHAAGVQGSELTSLVSSVFLNRDALMNVNCIKPSNASGSSLEGESIKRTAPEDLKVPLKKSKLPTTRIDRISTFAGLAFALLTSPSSSKSTVLSSYLRRLRGGALKLGQMLSLQDTTVLPVEWSKALDNLRNKADAMPEEELKEIFKREWGVGIEDVNGGNVVGFNRRVEEGGLGEGADRDHWLLDYCSIPDSHVLKMSTSGSPVTVGDIKSIRPQAFASASIGQVHLATLKDDSHLILKVQYPDILTSITNDIANLQGLIRYMNVVPKGVFLDSIIEQGVREVEGECDYEREQRGMARYRSLLEGDPELKALGFQIPKVVPGLTTKRILVTEYAYGVTIDKCEGMSQEVRDNIGRGVLRLTLLELFVWRFMQTDPNWGNFLYDEVTGLTTLIDFGGVRKFDRSFVEGYLEIVMAAADGNEDKLMSKSIDMGFLDGNESQIMLDAHLGAGLVLGEPFRTKGSYDFGSSAITSRIGGHAKVFSQHRTQPPPPEVYTLHRKLAGAFLLCTKLKCDFECRELLDEVWERVRKGDVEV</sequence>
<reference evidence="7" key="1">
    <citation type="journal article" date="2023" name="Commun. Biol.">
        <title>Genome analysis of Parmales, the sister group of diatoms, reveals the evolutionary specialization of diatoms from phago-mixotrophs to photoautotrophs.</title>
        <authorList>
            <person name="Ban H."/>
            <person name="Sato S."/>
            <person name="Yoshikawa S."/>
            <person name="Yamada K."/>
            <person name="Nakamura Y."/>
            <person name="Ichinomiya M."/>
            <person name="Sato N."/>
            <person name="Blanc-Mathieu R."/>
            <person name="Endo H."/>
            <person name="Kuwata A."/>
            <person name="Ogata H."/>
        </authorList>
    </citation>
    <scope>NUCLEOTIDE SEQUENCE [LARGE SCALE GENOMIC DNA]</scope>
</reference>
<dbReference type="SUPFAM" id="SSF56112">
    <property type="entry name" value="Protein kinase-like (PK-like)"/>
    <property type="match status" value="1"/>
</dbReference>
<comment type="similarity">
    <text evidence="1">Belongs to the protein kinase superfamily. ADCK protein kinase family.</text>
</comment>